<dbReference type="PANTHER" id="PTHR43201">
    <property type="entry name" value="ACYL-COA SYNTHETASE"/>
    <property type="match status" value="1"/>
</dbReference>
<feature type="domain" description="AMP-dependent synthetase/ligase" evidence="2">
    <location>
        <begin position="27"/>
        <end position="347"/>
    </location>
</feature>
<comment type="caution">
    <text evidence="3">The sequence shown here is derived from an EMBL/GenBank/DDBJ whole genome shotgun (WGS) entry which is preliminary data.</text>
</comment>
<proteinExistence type="inferred from homology"/>
<dbReference type="InterPro" id="IPR000873">
    <property type="entry name" value="AMP-dep_synth/lig_dom"/>
</dbReference>
<reference evidence="3" key="1">
    <citation type="submission" date="2023-03" db="EMBL/GenBank/DDBJ databases">
        <title>Massive genome expansion in bonnet fungi (Mycena s.s.) driven by repeated elements and novel gene families across ecological guilds.</title>
        <authorList>
            <consortium name="Lawrence Berkeley National Laboratory"/>
            <person name="Harder C.B."/>
            <person name="Miyauchi S."/>
            <person name="Viragh M."/>
            <person name="Kuo A."/>
            <person name="Thoen E."/>
            <person name="Andreopoulos B."/>
            <person name="Lu D."/>
            <person name="Skrede I."/>
            <person name="Drula E."/>
            <person name="Henrissat B."/>
            <person name="Morin E."/>
            <person name="Kohler A."/>
            <person name="Barry K."/>
            <person name="LaButti K."/>
            <person name="Morin E."/>
            <person name="Salamov A."/>
            <person name="Lipzen A."/>
            <person name="Mereny Z."/>
            <person name="Hegedus B."/>
            <person name="Baldrian P."/>
            <person name="Stursova M."/>
            <person name="Weitz H."/>
            <person name="Taylor A."/>
            <person name="Grigoriev I.V."/>
            <person name="Nagy L.G."/>
            <person name="Martin F."/>
            <person name="Kauserud H."/>
        </authorList>
    </citation>
    <scope>NUCLEOTIDE SEQUENCE</scope>
    <source>
        <strain evidence="3">9284</strain>
    </source>
</reference>
<evidence type="ECO:0000313" key="3">
    <source>
        <dbReference type="EMBL" id="KAJ7651348.1"/>
    </source>
</evidence>
<comment type="similarity">
    <text evidence="1">Belongs to the ATP-dependent AMP-binding enzyme family.</text>
</comment>
<dbReference type="PANTHER" id="PTHR43201:SF8">
    <property type="entry name" value="ACYL-COA SYNTHETASE FAMILY MEMBER 3"/>
    <property type="match status" value="1"/>
</dbReference>
<sequence>MHPQGISSPTFKAGPVDGTLTIPQLLELQLEQSPDHPAFIYDLPSGDIVSITFSQYIRAVHAAAGRLLQNTTPIGYGKPTIVGLFANTDCLSFFTMCTGAMRAGMQPFNISPRNSPASLAHLLKQTNPAVIYVSTDLRAVVEDALRIYGRPLPVFDCLTFESLQSGLEGAAAESLPPVVATMDSTALVIHSSGSTSTLSKPVYISHKLLLQYASNPWYSNEDRCGQILSCHTLPNFHGIGLFMQTWPFTSGLAIAVPRPAVPYNQPRAQDAIKAMLAIKPDLVMSTPACIESWSEDPTAIQVLQSLKALTYCGATLAKRVGDFLVAQGVVLCSSYGAMEIGVVTPFFTSHGKDWDYLSLREGVDAVVLPENDGSGMYTHAYLVGPHFSAAFTNVEIDGHLGCALSDLLEQHPDPEKAHLHRVYGRKDDLIPFSSAAKMNPVPFGSNPFVESSVVFGHGRSHPGIIVQLRQEFRSQLVEGGKMTEVLASIWASVEAVNKESPTHFRIRKECIILADPAKPFSVTSKFQPRRKVVVEEYREEIASVYDSKL</sequence>
<dbReference type="GO" id="GO:0006631">
    <property type="term" value="P:fatty acid metabolic process"/>
    <property type="evidence" value="ECO:0007669"/>
    <property type="project" value="TreeGrafter"/>
</dbReference>
<keyword evidence="4" id="KW-1185">Reference proteome</keyword>
<dbReference type="SUPFAM" id="SSF56801">
    <property type="entry name" value="Acetyl-CoA synthetase-like"/>
    <property type="match status" value="1"/>
</dbReference>
<name>A0AAD7CKV0_9AGAR</name>
<protein>
    <recommendedName>
        <fullName evidence="2">AMP-dependent synthetase/ligase domain-containing protein</fullName>
    </recommendedName>
</protein>
<gene>
    <name evidence="3" type="ORF">FB45DRAFT_1051095</name>
</gene>
<dbReference type="Pfam" id="PF23562">
    <property type="entry name" value="AMP-binding_C_3"/>
    <property type="match status" value="1"/>
</dbReference>
<accession>A0AAD7CKV0</accession>
<evidence type="ECO:0000259" key="2">
    <source>
        <dbReference type="Pfam" id="PF00501"/>
    </source>
</evidence>
<dbReference type="Proteomes" id="UP001221142">
    <property type="component" value="Unassembled WGS sequence"/>
</dbReference>
<organism evidence="3 4">
    <name type="scientific">Roridomyces roridus</name>
    <dbReference type="NCBI Taxonomy" id="1738132"/>
    <lineage>
        <taxon>Eukaryota</taxon>
        <taxon>Fungi</taxon>
        <taxon>Dikarya</taxon>
        <taxon>Basidiomycota</taxon>
        <taxon>Agaricomycotina</taxon>
        <taxon>Agaricomycetes</taxon>
        <taxon>Agaricomycetidae</taxon>
        <taxon>Agaricales</taxon>
        <taxon>Marasmiineae</taxon>
        <taxon>Mycenaceae</taxon>
        <taxon>Roridomyces</taxon>
    </lineage>
</organism>
<dbReference type="InterPro" id="IPR042099">
    <property type="entry name" value="ANL_N_sf"/>
</dbReference>
<evidence type="ECO:0000256" key="1">
    <source>
        <dbReference type="ARBA" id="ARBA00006432"/>
    </source>
</evidence>
<dbReference type="EMBL" id="JARKIF010000001">
    <property type="protein sequence ID" value="KAJ7651348.1"/>
    <property type="molecule type" value="Genomic_DNA"/>
</dbReference>
<evidence type="ECO:0000313" key="4">
    <source>
        <dbReference type="Proteomes" id="UP001221142"/>
    </source>
</evidence>
<dbReference type="Pfam" id="PF00501">
    <property type="entry name" value="AMP-binding"/>
    <property type="match status" value="1"/>
</dbReference>
<dbReference type="GO" id="GO:0031956">
    <property type="term" value="F:medium-chain fatty acid-CoA ligase activity"/>
    <property type="evidence" value="ECO:0007669"/>
    <property type="project" value="TreeGrafter"/>
</dbReference>
<dbReference type="Gene3D" id="3.40.50.12780">
    <property type="entry name" value="N-terminal domain of ligase-like"/>
    <property type="match status" value="1"/>
</dbReference>
<dbReference type="AlphaFoldDB" id="A0AAD7CKV0"/>